<dbReference type="OrthoDB" id="5397862at2"/>
<evidence type="ECO:0000313" key="1">
    <source>
        <dbReference type="EMBL" id="ABW68463.1"/>
    </source>
</evidence>
<evidence type="ECO:0000313" key="2">
    <source>
        <dbReference type="Proteomes" id="UP000008561"/>
    </source>
</evidence>
<name>A8ZX84_DESOH</name>
<reference evidence="1 2" key="1">
    <citation type="submission" date="2007-10" db="EMBL/GenBank/DDBJ databases">
        <title>Complete sequence of Desulfococcus oleovorans Hxd3.</title>
        <authorList>
            <consortium name="US DOE Joint Genome Institute"/>
            <person name="Copeland A."/>
            <person name="Lucas S."/>
            <person name="Lapidus A."/>
            <person name="Barry K."/>
            <person name="Glavina del Rio T."/>
            <person name="Dalin E."/>
            <person name="Tice H."/>
            <person name="Pitluck S."/>
            <person name="Kiss H."/>
            <person name="Brettin T."/>
            <person name="Bruce D."/>
            <person name="Detter J.C."/>
            <person name="Han C."/>
            <person name="Schmutz J."/>
            <person name="Larimer F."/>
            <person name="Land M."/>
            <person name="Hauser L."/>
            <person name="Kyrpides N."/>
            <person name="Kim E."/>
            <person name="Wawrik B."/>
            <person name="Richardson P."/>
        </authorList>
    </citation>
    <scope>NUCLEOTIDE SEQUENCE [LARGE SCALE GENOMIC DNA]</scope>
    <source>
        <strain evidence="2">DSM 6200 / JCM 39069 / Hxd3</strain>
    </source>
</reference>
<dbReference type="AlphaFoldDB" id="A8ZX84"/>
<keyword evidence="2" id="KW-1185">Reference proteome</keyword>
<protein>
    <submittedName>
        <fullName evidence="1">Uncharacterized protein</fullName>
    </submittedName>
</protein>
<organism evidence="1 2">
    <name type="scientific">Desulfosudis oleivorans (strain DSM 6200 / JCM 39069 / Hxd3)</name>
    <name type="common">Desulfococcus oleovorans</name>
    <dbReference type="NCBI Taxonomy" id="96561"/>
    <lineage>
        <taxon>Bacteria</taxon>
        <taxon>Pseudomonadati</taxon>
        <taxon>Thermodesulfobacteriota</taxon>
        <taxon>Desulfobacteria</taxon>
        <taxon>Desulfobacterales</taxon>
        <taxon>Desulfosudaceae</taxon>
        <taxon>Desulfosudis</taxon>
    </lineage>
</organism>
<dbReference type="KEGG" id="dol:Dole_2660"/>
<dbReference type="EMBL" id="CP000859">
    <property type="protein sequence ID" value="ABW68463.1"/>
    <property type="molecule type" value="Genomic_DNA"/>
</dbReference>
<dbReference type="HOGENOM" id="CLU_2806347_0_0_7"/>
<dbReference type="RefSeq" id="WP_012176074.1">
    <property type="nucleotide sequence ID" value="NC_009943.1"/>
</dbReference>
<dbReference type="Proteomes" id="UP000008561">
    <property type="component" value="Chromosome"/>
</dbReference>
<gene>
    <name evidence="1" type="ordered locus">Dole_2660</name>
</gene>
<proteinExistence type="predicted"/>
<accession>A8ZX84</accession>
<sequence length="64" mass="7299">MKHGKATTKMASFCKDSCPVCTRAREKGEGFLYEFVKLEEQICPACRSYKKVFGVPAHEKIKKK</sequence>